<accession>A0A6A6T9U4</accession>
<dbReference type="PANTHER" id="PTHR13237">
    <property type="entry name" value="SOMETHING ABOUT SILENCING PROTEIN 10-RELATED"/>
    <property type="match status" value="1"/>
</dbReference>
<dbReference type="InterPro" id="IPR007146">
    <property type="entry name" value="Sas10/Utp3/C1D"/>
</dbReference>
<organism evidence="2 3">
    <name type="scientific">Lophiostoma macrostomum CBS 122681</name>
    <dbReference type="NCBI Taxonomy" id="1314788"/>
    <lineage>
        <taxon>Eukaryota</taxon>
        <taxon>Fungi</taxon>
        <taxon>Dikarya</taxon>
        <taxon>Ascomycota</taxon>
        <taxon>Pezizomycotina</taxon>
        <taxon>Dothideomycetes</taxon>
        <taxon>Pleosporomycetidae</taxon>
        <taxon>Pleosporales</taxon>
        <taxon>Lophiostomataceae</taxon>
        <taxon>Lophiostoma</taxon>
    </lineage>
</organism>
<gene>
    <name evidence="2" type="ORF">K491DRAFT_692380</name>
</gene>
<feature type="compositionally biased region" description="Basic residues" evidence="1">
    <location>
        <begin position="344"/>
        <end position="354"/>
    </location>
</feature>
<feature type="compositionally biased region" description="Basic and acidic residues" evidence="1">
    <location>
        <begin position="179"/>
        <end position="188"/>
    </location>
</feature>
<feature type="compositionally biased region" description="Basic and acidic residues" evidence="1">
    <location>
        <begin position="275"/>
        <end position="296"/>
    </location>
</feature>
<dbReference type="Pfam" id="PF04000">
    <property type="entry name" value="Sas10_Utp3"/>
    <property type="match status" value="1"/>
</dbReference>
<proteinExistence type="predicted"/>
<dbReference type="AlphaFoldDB" id="A0A6A6T9U4"/>
<feature type="region of interest" description="Disordered" evidence="1">
    <location>
        <begin position="235"/>
        <end position="296"/>
    </location>
</feature>
<dbReference type="PANTHER" id="PTHR13237:SF9">
    <property type="entry name" value="NEUROGUIDIN"/>
    <property type="match status" value="1"/>
</dbReference>
<dbReference type="GO" id="GO:0000462">
    <property type="term" value="P:maturation of SSU-rRNA from tricistronic rRNA transcript (SSU-rRNA, 5.8S rRNA, LSU-rRNA)"/>
    <property type="evidence" value="ECO:0007669"/>
    <property type="project" value="TreeGrafter"/>
</dbReference>
<dbReference type="GO" id="GO:0032040">
    <property type="term" value="C:small-subunit processome"/>
    <property type="evidence" value="ECO:0007669"/>
    <property type="project" value="TreeGrafter"/>
</dbReference>
<feature type="region of interest" description="Disordered" evidence="1">
    <location>
        <begin position="309"/>
        <end position="354"/>
    </location>
</feature>
<dbReference type="Proteomes" id="UP000799324">
    <property type="component" value="Unassembled WGS sequence"/>
</dbReference>
<name>A0A6A6T9U4_9PLEO</name>
<feature type="compositionally biased region" description="Basic and acidic residues" evidence="1">
    <location>
        <begin position="248"/>
        <end position="264"/>
    </location>
</feature>
<protein>
    <submittedName>
        <fullName evidence="2">Uncharacterized protein</fullName>
    </submittedName>
</protein>
<feature type="region of interest" description="Disordered" evidence="1">
    <location>
        <begin position="114"/>
        <end position="215"/>
    </location>
</feature>
<evidence type="ECO:0000256" key="1">
    <source>
        <dbReference type="SAM" id="MobiDB-lite"/>
    </source>
</evidence>
<feature type="compositionally biased region" description="Low complexity" evidence="1">
    <location>
        <begin position="190"/>
        <end position="204"/>
    </location>
</feature>
<feature type="compositionally biased region" description="Polar residues" evidence="1">
    <location>
        <begin position="118"/>
        <end position="138"/>
    </location>
</feature>
<evidence type="ECO:0000313" key="3">
    <source>
        <dbReference type="Proteomes" id="UP000799324"/>
    </source>
</evidence>
<sequence>MAVDNSLTSLLETFMTSIESATHALPEDGILPPKEGISLLDVKNDILLSYLQNLVFLIFLKLRSRRAGGEEDSLLGEEVVKKLVELRVYLEKGVRPLEARLKYQIDKIIRTADDATRKTAQASAKPNTKLMSRKSNADGSDVSDAESAGSAQTEKDVDDISYGPNRSAFVRPTTATGKRNTESNKDGIYRPPRITPMTMPTTQPRETKEARRAGKSATLDEFVATELSTAPIAEPSIGSTIVSGGRRVKSDKERREEVEKREYEESNFIRLPAQSKKDQAKVARRDRGGFGGEEWRGLGAGLDRIERLTQKKGGALGSLERSRKRPIQDGPRGTGSQAGEAFEKRRKTIARYRK</sequence>
<reference evidence="2" key="1">
    <citation type="journal article" date="2020" name="Stud. Mycol.">
        <title>101 Dothideomycetes genomes: a test case for predicting lifestyles and emergence of pathogens.</title>
        <authorList>
            <person name="Haridas S."/>
            <person name="Albert R."/>
            <person name="Binder M."/>
            <person name="Bloem J."/>
            <person name="Labutti K."/>
            <person name="Salamov A."/>
            <person name="Andreopoulos B."/>
            <person name="Baker S."/>
            <person name="Barry K."/>
            <person name="Bills G."/>
            <person name="Bluhm B."/>
            <person name="Cannon C."/>
            <person name="Castanera R."/>
            <person name="Culley D."/>
            <person name="Daum C."/>
            <person name="Ezra D."/>
            <person name="Gonzalez J."/>
            <person name="Henrissat B."/>
            <person name="Kuo A."/>
            <person name="Liang C."/>
            <person name="Lipzen A."/>
            <person name="Lutzoni F."/>
            <person name="Magnuson J."/>
            <person name="Mondo S."/>
            <person name="Nolan M."/>
            <person name="Ohm R."/>
            <person name="Pangilinan J."/>
            <person name="Park H.-J."/>
            <person name="Ramirez L."/>
            <person name="Alfaro M."/>
            <person name="Sun H."/>
            <person name="Tritt A."/>
            <person name="Yoshinaga Y."/>
            <person name="Zwiers L.-H."/>
            <person name="Turgeon B."/>
            <person name="Goodwin S."/>
            <person name="Spatafora J."/>
            <person name="Crous P."/>
            <person name="Grigoriev I."/>
        </authorList>
    </citation>
    <scope>NUCLEOTIDE SEQUENCE</scope>
    <source>
        <strain evidence="2">CBS 122681</strain>
    </source>
</reference>
<dbReference type="EMBL" id="MU004341">
    <property type="protein sequence ID" value="KAF2656021.1"/>
    <property type="molecule type" value="Genomic_DNA"/>
</dbReference>
<dbReference type="OrthoDB" id="203440at2759"/>
<keyword evidence="3" id="KW-1185">Reference proteome</keyword>
<evidence type="ECO:0000313" key="2">
    <source>
        <dbReference type="EMBL" id="KAF2656021.1"/>
    </source>
</evidence>